<name>A0A4Y3QV32_STRCI</name>
<dbReference type="InterPro" id="IPR035959">
    <property type="entry name" value="RutC-like_sf"/>
</dbReference>
<dbReference type="Gene3D" id="3.30.1330.40">
    <property type="entry name" value="RutC-like"/>
    <property type="match status" value="1"/>
</dbReference>
<protein>
    <recommendedName>
        <fullName evidence="3">RidA family protein</fullName>
    </recommendedName>
</protein>
<keyword evidence="2" id="KW-1185">Reference proteome</keyword>
<organism evidence="1 2">
    <name type="scientific">Streptomyces cacaoi</name>
    <dbReference type="NCBI Taxonomy" id="1898"/>
    <lineage>
        <taxon>Bacteria</taxon>
        <taxon>Bacillati</taxon>
        <taxon>Actinomycetota</taxon>
        <taxon>Actinomycetes</taxon>
        <taxon>Kitasatosporales</taxon>
        <taxon>Streptomycetaceae</taxon>
        <taxon>Streptomyces</taxon>
    </lineage>
</organism>
<dbReference type="AlphaFoldDB" id="A0A4Y3QV32"/>
<reference evidence="1 2" key="1">
    <citation type="submission" date="2019-06" db="EMBL/GenBank/DDBJ databases">
        <title>Whole genome shotgun sequence of Streptomyces cacaoi subsp. cacaoi NBRC 12748.</title>
        <authorList>
            <person name="Hosoyama A."/>
            <person name="Uohara A."/>
            <person name="Ohji S."/>
            <person name="Ichikawa N."/>
        </authorList>
    </citation>
    <scope>NUCLEOTIDE SEQUENCE [LARGE SCALE GENOMIC DNA]</scope>
    <source>
        <strain evidence="1 2">NBRC 12748</strain>
    </source>
</reference>
<proteinExistence type="predicted"/>
<evidence type="ECO:0000313" key="2">
    <source>
        <dbReference type="Proteomes" id="UP000319210"/>
    </source>
</evidence>
<dbReference type="SUPFAM" id="SSF55298">
    <property type="entry name" value="YjgF-like"/>
    <property type="match status" value="1"/>
</dbReference>
<evidence type="ECO:0000313" key="1">
    <source>
        <dbReference type="EMBL" id="GEB48537.1"/>
    </source>
</evidence>
<evidence type="ECO:0008006" key="3">
    <source>
        <dbReference type="Google" id="ProtNLM"/>
    </source>
</evidence>
<dbReference type="Proteomes" id="UP000319210">
    <property type="component" value="Unassembled WGS sequence"/>
</dbReference>
<gene>
    <name evidence="1" type="ORF">SCA03_10880</name>
</gene>
<dbReference type="EMBL" id="BJMM01000003">
    <property type="protein sequence ID" value="GEB48537.1"/>
    <property type="molecule type" value="Genomic_DNA"/>
</dbReference>
<sequence length="95" mass="10472">MADIAMLLDECGSRLEGIVKTTVCLTGFRYREPVHRTMGRRPEGVPYVSAGLVVSALTRSEWQVEIDATAVVPADRADEARERRAARAAERGENL</sequence>
<accession>A0A4Y3QV32</accession>
<comment type="caution">
    <text evidence="1">The sequence shown here is derived from an EMBL/GenBank/DDBJ whole genome shotgun (WGS) entry which is preliminary data.</text>
</comment>